<reference evidence="1" key="1">
    <citation type="submission" date="2022-08" db="EMBL/GenBank/DDBJ databases">
        <title>Genome Sequence of Pycnoporus sanguineus.</title>
        <authorList>
            <person name="Buettner E."/>
        </authorList>
    </citation>
    <scope>NUCLEOTIDE SEQUENCE</scope>
    <source>
        <strain evidence="1">CG-C14</strain>
    </source>
</reference>
<dbReference type="EMBL" id="JANSHE010000197">
    <property type="protein sequence ID" value="KAJ3014697.1"/>
    <property type="molecule type" value="Genomic_DNA"/>
</dbReference>
<dbReference type="Proteomes" id="UP001144978">
    <property type="component" value="Unassembled WGS sequence"/>
</dbReference>
<sequence>MHVVRSSYWHIIEIAPSPAPSRSAFIPIRVLIHLDPGNPPRELAKVNGSLRSLVEELDRDGVRTKENVRICENFACGMPIEDVEELKKRLPLIADV</sequence>
<evidence type="ECO:0000313" key="1">
    <source>
        <dbReference type="EMBL" id="KAJ3014697.1"/>
    </source>
</evidence>
<gene>
    <name evidence="1" type="ORF">NUW54_g1236</name>
</gene>
<evidence type="ECO:0000313" key="2">
    <source>
        <dbReference type="Proteomes" id="UP001144978"/>
    </source>
</evidence>
<protein>
    <submittedName>
        <fullName evidence="1">Uncharacterized protein</fullName>
    </submittedName>
</protein>
<name>A0ACC1QAP1_9APHY</name>
<accession>A0ACC1QAP1</accession>
<proteinExistence type="predicted"/>
<organism evidence="1 2">
    <name type="scientific">Trametes sanguinea</name>
    <dbReference type="NCBI Taxonomy" id="158606"/>
    <lineage>
        <taxon>Eukaryota</taxon>
        <taxon>Fungi</taxon>
        <taxon>Dikarya</taxon>
        <taxon>Basidiomycota</taxon>
        <taxon>Agaricomycotina</taxon>
        <taxon>Agaricomycetes</taxon>
        <taxon>Polyporales</taxon>
        <taxon>Polyporaceae</taxon>
        <taxon>Trametes</taxon>
    </lineage>
</organism>
<keyword evidence="2" id="KW-1185">Reference proteome</keyword>
<comment type="caution">
    <text evidence="1">The sequence shown here is derived from an EMBL/GenBank/DDBJ whole genome shotgun (WGS) entry which is preliminary data.</text>
</comment>